<reference evidence="1" key="1">
    <citation type="journal article" date="2017" name="Nature">
        <title>The sunflower genome provides insights into oil metabolism, flowering and Asterid evolution.</title>
        <authorList>
            <person name="Badouin H."/>
            <person name="Gouzy J."/>
            <person name="Grassa C.J."/>
            <person name="Murat F."/>
            <person name="Staton S.E."/>
            <person name="Cottret L."/>
            <person name="Lelandais-Briere C."/>
            <person name="Owens G.L."/>
            <person name="Carrere S."/>
            <person name="Mayjonade B."/>
            <person name="Legrand L."/>
            <person name="Gill N."/>
            <person name="Kane N.C."/>
            <person name="Bowers J.E."/>
            <person name="Hubner S."/>
            <person name="Bellec A."/>
            <person name="Berard A."/>
            <person name="Berges H."/>
            <person name="Blanchet N."/>
            <person name="Boniface M.C."/>
            <person name="Brunel D."/>
            <person name="Catrice O."/>
            <person name="Chaidir N."/>
            <person name="Claudel C."/>
            <person name="Donnadieu C."/>
            <person name="Faraut T."/>
            <person name="Fievet G."/>
            <person name="Helmstetter N."/>
            <person name="King M."/>
            <person name="Knapp S.J."/>
            <person name="Lai Z."/>
            <person name="Le Paslier M.C."/>
            <person name="Lippi Y."/>
            <person name="Lorenzon L."/>
            <person name="Mandel J.R."/>
            <person name="Marage G."/>
            <person name="Marchand G."/>
            <person name="Marquand E."/>
            <person name="Bret-Mestries E."/>
            <person name="Morien E."/>
            <person name="Nambeesan S."/>
            <person name="Nguyen T."/>
            <person name="Pegot-Espagnet P."/>
            <person name="Pouilly N."/>
            <person name="Raftis F."/>
            <person name="Sallet E."/>
            <person name="Schiex T."/>
            <person name="Thomas J."/>
            <person name="Vandecasteele C."/>
            <person name="Vares D."/>
            <person name="Vear F."/>
            <person name="Vautrin S."/>
            <person name="Crespi M."/>
            <person name="Mangin B."/>
            <person name="Burke J.M."/>
            <person name="Salse J."/>
            <person name="Munos S."/>
            <person name="Vincourt P."/>
            <person name="Rieseberg L.H."/>
            <person name="Langlade N.B."/>
        </authorList>
    </citation>
    <scope>NUCLEOTIDE SEQUENCE</scope>
    <source>
        <tissue evidence="1">Leaves</tissue>
    </source>
</reference>
<name>A0A9K3NYS2_HELAN</name>
<accession>A0A9K3NYS2</accession>
<dbReference type="AlphaFoldDB" id="A0A9K3NYS2"/>
<comment type="caution">
    <text evidence="1">The sequence shown here is derived from an EMBL/GenBank/DDBJ whole genome shotgun (WGS) entry which is preliminary data.</text>
</comment>
<organism evidence="1 2">
    <name type="scientific">Helianthus annuus</name>
    <name type="common">Common sunflower</name>
    <dbReference type="NCBI Taxonomy" id="4232"/>
    <lineage>
        <taxon>Eukaryota</taxon>
        <taxon>Viridiplantae</taxon>
        <taxon>Streptophyta</taxon>
        <taxon>Embryophyta</taxon>
        <taxon>Tracheophyta</taxon>
        <taxon>Spermatophyta</taxon>
        <taxon>Magnoliopsida</taxon>
        <taxon>eudicotyledons</taxon>
        <taxon>Gunneridae</taxon>
        <taxon>Pentapetalae</taxon>
        <taxon>asterids</taxon>
        <taxon>campanulids</taxon>
        <taxon>Asterales</taxon>
        <taxon>Asteraceae</taxon>
        <taxon>Asteroideae</taxon>
        <taxon>Heliantheae alliance</taxon>
        <taxon>Heliantheae</taxon>
        <taxon>Helianthus</taxon>
    </lineage>
</organism>
<evidence type="ECO:0000313" key="2">
    <source>
        <dbReference type="Proteomes" id="UP000215914"/>
    </source>
</evidence>
<protein>
    <submittedName>
        <fullName evidence="1">Uncharacterized protein</fullName>
    </submittedName>
</protein>
<dbReference type="EMBL" id="MNCJ02000317">
    <property type="protein sequence ID" value="KAF5817521.1"/>
    <property type="molecule type" value="Genomic_DNA"/>
</dbReference>
<evidence type="ECO:0000313" key="1">
    <source>
        <dbReference type="EMBL" id="KAF5817521.1"/>
    </source>
</evidence>
<proteinExistence type="predicted"/>
<dbReference type="Gramene" id="mRNA:HanXRQr2_Chr02g0053991">
    <property type="protein sequence ID" value="mRNA:HanXRQr2_Chr02g0053991"/>
    <property type="gene ID" value="HanXRQr2_Chr02g0053991"/>
</dbReference>
<sequence length="40" mass="4797">MRRSQTNNSLFINFPYIYNFQDSRLEIFSHHQPIALTLAL</sequence>
<keyword evidence="2" id="KW-1185">Reference proteome</keyword>
<dbReference type="Proteomes" id="UP000215914">
    <property type="component" value="Unassembled WGS sequence"/>
</dbReference>
<gene>
    <name evidence="1" type="ORF">HanXRQr2_Chr02g0053991</name>
</gene>
<reference evidence="1" key="2">
    <citation type="submission" date="2020-06" db="EMBL/GenBank/DDBJ databases">
        <title>Helianthus annuus Genome sequencing and assembly Release 2.</title>
        <authorList>
            <person name="Gouzy J."/>
            <person name="Langlade N."/>
            <person name="Munos S."/>
        </authorList>
    </citation>
    <scope>NUCLEOTIDE SEQUENCE</scope>
    <source>
        <tissue evidence="1">Leaves</tissue>
    </source>
</reference>